<comment type="caution">
    <text evidence="8">The sequence shown here is derived from an EMBL/GenBank/DDBJ whole genome shotgun (WGS) entry which is preliminary data.</text>
</comment>
<reference evidence="8 9" key="1">
    <citation type="journal article" date="2024" name="Insects">
        <title>An Improved Chromosome-Level Genome Assembly of the Firefly Pyrocoelia pectoralis.</title>
        <authorList>
            <person name="Fu X."/>
            <person name="Meyer-Rochow V.B."/>
            <person name="Ballantyne L."/>
            <person name="Zhu X."/>
        </authorList>
    </citation>
    <scope>NUCLEOTIDE SEQUENCE [LARGE SCALE GENOMIC DNA]</scope>
    <source>
        <strain evidence="8">XCY_ONT2</strain>
    </source>
</reference>
<evidence type="ECO:0000256" key="4">
    <source>
        <dbReference type="ARBA" id="ARBA00022692"/>
    </source>
</evidence>
<dbReference type="PANTHER" id="PTHR19317">
    <property type="entry name" value="PRENYLATED RAB ACCEPTOR 1-RELATED"/>
    <property type="match status" value="1"/>
</dbReference>
<protein>
    <recommendedName>
        <fullName evidence="7">PRA1 family protein</fullName>
    </recommendedName>
</protein>
<dbReference type="AlphaFoldDB" id="A0AAN7UZB4"/>
<comment type="similarity">
    <text evidence="3 7">Belongs to the PRA1 family.</text>
</comment>
<keyword evidence="4 7" id="KW-0812">Transmembrane</keyword>
<sequence>MTDVSIEVSGNIEVPPTKQSTQLPKFFQIPTQLPQAKEWVQERRQNVRPWLQFVQSSNFKFPQSLPRLSRRYMKNIEYFQSNYIFVFLILIAYCLITSPLLLFALAGSFYIGYKLSVRHSEGKTITIFGHQLALAQQYGILSICSMPVFYLVGAGAAMFWVLGASFFVITLHAVFYNIDAVIEDESNFSLMQSV</sequence>
<accession>A0AAN7UZB4</accession>
<dbReference type="GO" id="GO:0008021">
    <property type="term" value="C:synaptic vesicle"/>
    <property type="evidence" value="ECO:0007669"/>
    <property type="project" value="UniProtKB-SubCell"/>
</dbReference>
<name>A0AAN7UZB4_9COLE</name>
<evidence type="ECO:0000313" key="8">
    <source>
        <dbReference type="EMBL" id="KAK5638143.1"/>
    </source>
</evidence>
<evidence type="ECO:0000256" key="3">
    <source>
        <dbReference type="ARBA" id="ARBA00006483"/>
    </source>
</evidence>
<gene>
    <name evidence="8" type="ORF">RI129_012438</name>
</gene>
<keyword evidence="6 7" id="KW-0472">Membrane</keyword>
<evidence type="ECO:0000256" key="1">
    <source>
        <dbReference type="ARBA" id="ARBA00004141"/>
    </source>
</evidence>
<comment type="subcellular location">
    <subcellularLocation>
        <location evidence="2">Cytoplasmic vesicle</location>
        <location evidence="2">Secretory vesicle</location>
        <location evidence="2">Synaptic vesicle</location>
    </subcellularLocation>
    <subcellularLocation>
        <location evidence="1 7">Membrane</location>
        <topology evidence="1 7">Multi-pass membrane protein</topology>
    </subcellularLocation>
</comment>
<evidence type="ECO:0000256" key="2">
    <source>
        <dbReference type="ARBA" id="ARBA00004234"/>
    </source>
</evidence>
<dbReference type="GO" id="GO:0005794">
    <property type="term" value="C:Golgi apparatus"/>
    <property type="evidence" value="ECO:0007669"/>
    <property type="project" value="TreeGrafter"/>
</dbReference>
<organism evidence="8 9">
    <name type="scientific">Pyrocoelia pectoralis</name>
    <dbReference type="NCBI Taxonomy" id="417401"/>
    <lineage>
        <taxon>Eukaryota</taxon>
        <taxon>Metazoa</taxon>
        <taxon>Ecdysozoa</taxon>
        <taxon>Arthropoda</taxon>
        <taxon>Hexapoda</taxon>
        <taxon>Insecta</taxon>
        <taxon>Pterygota</taxon>
        <taxon>Neoptera</taxon>
        <taxon>Endopterygota</taxon>
        <taxon>Coleoptera</taxon>
        <taxon>Polyphaga</taxon>
        <taxon>Elateriformia</taxon>
        <taxon>Elateroidea</taxon>
        <taxon>Lampyridae</taxon>
        <taxon>Lampyrinae</taxon>
        <taxon>Pyrocoelia</taxon>
    </lineage>
</organism>
<evidence type="ECO:0000313" key="9">
    <source>
        <dbReference type="Proteomes" id="UP001329430"/>
    </source>
</evidence>
<proteinExistence type="inferred from homology"/>
<dbReference type="GO" id="GO:0016020">
    <property type="term" value="C:membrane"/>
    <property type="evidence" value="ECO:0007669"/>
    <property type="project" value="UniProtKB-SubCell"/>
</dbReference>
<evidence type="ECO:0000256" key="5">
    <source>
        <dbReference type="ARBA" id="ARBA00022989"/>
    </source>
</evidence>
<dbReference type="EMBL" id="JAVRBK010000010">
    <property type="protein sequence ID" value="KAK5638143.1"/>
    <property type="molecule type" value="Genomic_DNA"/>
</dbReference>
<evidence type="ECO:0000256" key="7">
    <source>
        <dbReference type="RuleBase" id="RU363107"/>
    </source>
</evidence>
<dbReference type="PANTHER" id="PTHR19317:SF0">
    <property type="entry name" value="PRENYLATED RAB ACCEPTOR PROTEIN 1"/>
    <property type="match status" value="1"/>
</dbReference>
<evidence type="ECO:0000256" key="6">
    <source>
        <dbReference type="ARBA" id="ARBA00023136"/>
    </source>
</evidence>
<dbReference type="Pfam" id="PF03208">
    <property type="entry name" value="PRA1"/>
    <property type="match status" value="1"/>
</dbReference>
<feature type="transmembrane region" description="Helical" evidence="7">
    <location>
        <begin position="83"/>
        <end position="111"/>
    </location>
</feature>
<keyword evidence="9" id="KW-1185">Reference proteome</keyword>
<dbReference type="InterPro" id="IPR004895">
    <property type="entry name" value="Prenylated_rab_accept_PRA1"/>
</dbReference>
<feature type="transmembrane region" description="Helical" evidence="7">
    <location>
        <begin position="158"/>
        <end position="178"/>
    </location>
</feature>
<dbReference type="Proteomes" id="UP001329430">
    <property type="component" value="Chromosome 10"/>
</dbReference>
<keyword evidence="5 7" id="KW-1133">Transmembrane helix</keyword>